<gene>
    <name evidence="1" type="ORF">BDR25DRAFT_327960</name>
</gene>
<proteinExistence type="predicted"/>
<sequence>MLQFHDKDIRAFQALLGSYKSTLAIALEFCTFKTSSENLDATRNLETKIEDLTARLTGQMQGLQIGLQTFLDSSATGHKSIIADDQRKLAEAQESRVLQAIEQRNTALKHCYRACMAVFKETTNVTGHTYKYMTASEESKFLMGDLGNVQGGAKHTYEKINATGKAWVVTGNMDGASAANFFK</sequence>
<evidence type="ECO:0000313" key="2">
    <source>
        <dbReference type="Proteomes" id="UP000799755"/>
    </source>
</evidence>
<accession>A0ACB6QJU6</accession>
<dbReference type="Proteomes" id="UP000799755">
    <property type="component" value="Unassembled WGS sequence"/>
</dbReference>
<comment type="caution">
    <text evidence="1">The sequence shown here is derived from an EMBL/GenBank/DDBJ whole genome shotgun (WGS) entry which is preliminary data.</text>
</comment>
<protein>
    <submittedName>
        <fullName evidence="1">Uncharacterized protein</fullName>
    </submittedName>
</protein>
<evidence type="ECO:0000313" key="1">
    <source>
        <dbReference type="EMBL" id="KAF2466587.1"/>
    </source>
</evidence>
<name>A0ACB6QJU6_9PLEO</name>
<reference evidence="1" key="1">
    <citation type="journal article" date="2020" name="Stud. Mycol.">
        <title>101 Dothideomycetes genomes: a test case for predicting lifestyles and emergence of pathogens.</title>
        <authorList>
            <person name="Haridas S."/>
            <person name="Albert R."/>
            <person name="Binder M."/>
            <person name="Bloem J."/>
            <person name="Labutti K."/>
            <person name="Salamov A."/>
            <person name="Andreopoulos B."/>
            <person name="Baker S."/>
            <person name="Barry K."/>
            <person name="Bills G."/>
            <person name="Bluhm B."/>
            <person name="Cannon C."/>
            <person name="Castanera R."/>
            <person name="Culley D."/>
            <person name="Daum C."/>
            <person name="Ezra D."/>
            <person name="Gonzalez J."/>
            <person name="Henrissat B."/>
            <person name="Kuo A."/>
            <person name="Liang C."/>
            <person name="Lipzen A."/>
            <person name="Lutzoni F."/>
            <person name="Magnuson J."/>
            <person name="Mondo S."/>
            <person name="Nolan M."/>
            <person name="Ohm R."/>
            <person name="Pangilinan J."/>
            <person name="Park H.-J."/>
            <person name="Ramirez L."/>
            <person name="Alfaro M."/>
            <person name="Sun H."/>
            <person name="Tritt A."/>
            <person name="Yoshinaga Y."/>
            <person name="Zwiers L.-H."/>
            <person name="Turgeon B."/>
            <person name="Goodwin S."/>
            <person name="Spatafora J."/>
            <person name="Crous P."/>
            <person name="Grigoriev I."/>
        </authorList>
    </citation>
    <scope>NUCLEOTIDE SEQUENCE</scope>
    <source>
        <strain evidence="1">ATCC 200398</strain>
    </source>
</reference>
<organism evidence="1 2">
    <name type="scientific">Lindgomyces ingoldianus</name>
    <dbReference type="NCBI Taxonomy" id="673940"/>
    <lineage>
        <taxon>Eukaryota</taxon>
        <taxon>Fungi</taxon>
        <taxon>Dikarya</taxon>
        <taxon>Ascomycota</taxon>
        <taxon>Pezizomycotina</taxon>
        <taxon>Dothideomycetes</taxon>
        <taxon>Pleosporomycetidae</taxon>
        <taxon>Pleosporales</taxon>
        <taxon>Lindgomycetaceae</taxon>
        <taxon>Lindgomyces</taxon>
    </lineage>
</organism>
<dbReference type="EMBL" id="MU003524">
    <property type="protein sequence ID" value="KAF2466587.1"/>
    <property type="molecule type" value="Genomic_DNA"/>
</dbReference>
<keyword evidence="2" id="KW-1185">Reference proteome</keyword>